<name>A0A1B4XX51_9CAUD</name>
<keyword evidence="1" id="KW-0472">Membrane</keyword>
<feature type="transmembrane region" description="Helical" evidence="1">
    <location>
        <begin position="288"/>
        <end position="306"/>
    </location>
</feature>
<feature type="transmembrane region" description="Helical" evidence="1">
    <location>
        <begin position="154"/>
        <end position="170"/>
    </location>
</feature>
<proteinExistence type="predicted"/>
<feature type="transmembrane region" description="Helical" evidence="1">
    <location>
        <begin position="257"/>
        <end position="276"/>
    </location>
</feature>
<keyword evidence="1" id="KW-1133">Transmembrane helix</keyword>
<organism evidence="2 3">
    <name type="scientific">Tenacibaculum phage pT24</name>
    <dbReference type="NCBI Taxonomy" id="1880590"/>
    <lineage>
        <taxon>Viruses</taxon>
        <taxon>Duplodnaviria</taxon>
        <taxon>Heunggongvirae</taxon>
        <taxon>Uroviricota</taxon>
        <taxon>Caudoviricetes</taxon>
        <taxon>Kungbxnavirus</taxon>
        <taxon>Kungbxnavirus pT24</taxon>
    </lineage>
</organism>
<gene>
    <name evidence="2" type="ORF">BPT24_268</name>
</gene>
<feature type="transmembrane region" description="Helical" evidence="1">
    <location>
        <begin position="42"/>
        <end position="58"/>
    </location>
</feature>
<feature type="transmembrane region" description="Helical" evidence="1">
    <location>
        <begin position="222"/>
        <end position="242"/>
    </location>
</feature>
<protein>
    <submittedName>
        <fullName evidence="2">Uncharacterized protein</fullName>
    </submittedName>
</protein>
<feature type="transmembrane region" description="Helical" evidence="1">
    <location>
        <begin position="6"/>
        <end position="22"/>
    </location>
</feature>
<dbReference type="Proteomes" id="UP000224877">
    <property type="component" value="Segment"/>
</dbReference>
<dbReference type="EMBL" id="LC168164">
    <property type="protein sequence ID" value="BAV39385.1"/>
    <property type="molecule type" value="Genomic_DNA"/>
</dbReference>
<keyword evidence="1" id="KW-0812">Transmembrane</keyword>
<keyword evidence="3" id="KW-1185">Reference proteome</keyword>
<evidence type="ECO:0000256" key="1">
    <source>
        <dbReference type="SAM" id="Phobius"/>
    </source>
</evidence>
<evidence type="ECO:0000313" key="2">
    <source>
        <dbReference type="EMBL" id="BAV39385.1"/>
    </source>
</evidence>
<accession>A0A1B4XX51</accession>
<feature type="transmembrane region" description="Helical" evidence="1">
    <location>
        <begin position="176"/>
        <end position="194"/>
    </location>
</feature>
<sequence length="308" mass="37613">MMNFIYGVLTTLYFVFNTYAMFEEAKHNSMNEKSKFKRYLRLTYVFFFASLELMFYILTHLLKFVLPLDFIKMSFLKTFWKSKYKKMYESEIMRDYISRMAERARKEKPWYYIPRYNWILGDKLLKGERILFAKIKYYLDCASDISDWESYARFFYSFNTYLILLLINHYTLNLEVYFILIIYIPIGILYNILYSKQKYREILDKYALDGIFRVAVSRYIRYIYYWIVIITVLLLSFIIFDVNTTYNYSKLLNDNDFLTNTIIIIINSFPLVFEIIRQSRRKSKGLSFRFLPLLVMLFYTFIFTLATI</sequence>
<evidence type="ECO:0000313" key="3">
    <source>
        <dbReference type="Proteomes" id="UP000224877"/>
    </source>
</evidence>
<reference evidence="2 3" key="1">
    <citation type="submission" date="2016-07" db="EMBL/GenBank/DDBJ databases">
        <title>Characterization of three bacteriophages infecting bacteria isolated from shrimp culture pond water.</title>
        <authorList>
            <person name="Khoa H.V."/>
        </authorList>
    </citation>
    <scope>NUCLEOTIDE SEQUENCE [LARGE SCALE GENOMIC DNA]</scope>
</reference>